<dbReference type="PROSITE" id="PS51257">
    <property type="entry name" value="PROKAR_LIPOPROTEIN"/>
    <property type="match status" value="1"/>
</dbReference>
<dbReference type="Pfam" id="PF14322">
    <property type="entry name" value="SusD-like_3"/>
    <property type="match status" value="1"/>
</dbReference>
<dbReference type="InterPro" id="IPR012944">
    <property type="entry name" value="SusD_RagB_dom"/>
</dbReference>
<dbReference type="InterPro" id="IPR033985">
    <property type="entry name" value="SusD-like_N"/>
</dbReference>
<sequence length="580" mass="65978">MKRLLFFLIALPFFTSCEDYLDRVQDSAGMQEDEVFTDYNNFRSFQDRMYQDLLHYLSPGDYSYIAAVSDEGYMSSDWETLPVIQNGDYLRAYNTAQALQFNADGVWGSWASIRILNISLENLDMLENASQAQIDQLKGQAHFMRAWYYYEFLKRQGGMPYITRSFSASDNFALPRDSYHETAMNIVADLDTAATLLPTRWDEANLGRPTQGAAMALKASTLLFDASPNNNPGDDVSRWEAAAEASWDLIEVADAGRYSLVPSNGTDEVRYLTPEGEQSIQFASGFDSIFMYQPTNSEIIWENYQASRYTDTWNVFSVPSLAPGGVIQGFSPSANIVDMFETENGLPISDDPDYDPQNPYVGRDPRFYHSIIFNQERWTSQTGNYMELFEGGEERTGQPHYSFTGYLARKFWARNIDQWSGATAPNTHVIYFRLADILLQYAEAANEIGGPNYSIPGANLSAVDAVNRVRARVNMPGVASQYLGDTDAFRERIKNERAVELYLEGKRYFDLKRWGDASDLEHRAIYGVEFSEDPSQPTGFSINRTSEPVFTLTFGERHYRWPIPLEDATIFPEFNQNPGW</sequence>
<dbReference type="InterPro" id="IPR011990">
    <property type="entry name" value="TPR-like_helical_dom_sf"/>
</dbReference>
<feature type="domain" description="RagB/SusD" evidence="6">
    <location>
        <begin position="298"/>
        <end position="580"/>
    </location>
</feature>
<dbReference type="SUPFAM" id="SSF48452">
    <property type="entry name" value="TPR-like"/>
    <property type="match status" value="1"/>
</dbReference>
<evidence type="ECO:0000256" key="1">
    <source>
        <dbReference type="ARBA" id="ARBA00004442"/>
    </source>
</evidence>
<dbReference type="RefSeq" id="WP_092543914.1">
    <property type="nucleotide sequence ID" value="NZ_FOKV01000007.1"/>
</dbReference>
<keyword evidence="9" id="KW-1185">Reference proteome</keyword>
<comment type="subcellular location">
    <subcellularLocation>
        <location evidence="1">Cell outer membrane</location>
    </subcellularLocation>
</comment>
<evidence type="ECO:0000256" key="4">
    <source>
        <dbReference type="ARBA" id="ARBA00023136"/>
    </source>
</evidence>
<keyword evidence="3" id="KW-0732">Signal</keyword>
<name>A0A1I1LC69_9FLAO</name>
<dbReference type="Pfam" id="PF07980">
    <property type="entry name" value="SusD_RagB"/>
    <property type="match status" value="1"/>
</dbReference>
<organism evidence="8 9">
    <name type="scientific">Zunongwangia mangrovi</name>
    <dbReference type="NCBI Taxonomy" id="1334022"/>
    <lineage>
        <taxon>Bacteria</taxon>
        <taxon>Pseudomonadati</taxon>
        <taxon>Bacteroidota</taxon>
        <taxon>Flavobacteriia</taxon>
        <taxon>Flavobacteriales</taxon>
        <taxon>Flavobacteriaceae</taxon>
        <taxon>Zunongwangia</taxon>
    </lineage>
</organism>
<protein>
    <submittedName>
        <fullName evidence="8">Starch-binding associating with outer membrane</fullName>
    </submittedName>
</protein>
<evidence type="ECO:0000259" key="7">
    <source>
        <dbReference type="Pfam" id="PF14322"/>
    </source>
</evidence>
<comment type="similarity">
    <text evidence="2">Belongs to the SusD family.</text>
</comment>
<proteinExistence type="inferred from homology"/>
<feature type="domain" description="SusD-like N-terminal" evidence="7">
    <location>
        <begin position="109"/>
        <end position="218"/>
    </location>
</feature>
<dbReference type="Proteomes" id="UP000199438">
    <property type="component" value="Unassembled WGS sequence"/>
</dbReference>
<dbReference type="Gene3D" id="1.25.40.390">
    <property type="match status" value="1"/>
</dbReference>
<evidence type="ECO:0000256" key="2">
    <source>
        <dbReference type="ARBA" id="ARBA00006275"/>
    </source>
</evidence>
<dbReference type="AlphaFoldDB" id="A0A1I1LC69"/>
<dbReference type="GO" id="GO:0009279">
    <property type="term" value="C:cell outer membrane"/>
    <property type="evidence" value="ECO:0007669"/>
    <property type="project" value="UniProtKB-SubCell"/>
</dbReference>
<evidence type="ECO:0000259" key="6">
    <source>
        <dbReference type="Pfam" id="PF07980"/>
    </source>
</evidence>
<dbReference type="EMBL" id="FOKV01000007">
    <property type="protein sequence ID" value="SFC70555.1"/>
    <property type="molecule type" value="Genomic_DNA"/>
</dbReference>
<gene>
    <name evidence="8" type="ORF">SAMN04487907_107147</name>
</gene>
<evidence type="ECO:0000256" key="5">
    <source>
        <dbReference type="ARBA" id="ARBA00023237"/>
    </source>
</evidence>
<evidence type="ECO:0000256" key="3">
    <source>
        <dbReference type="ARBA" id="ARBA00022729"/>
    </source>
</evidence>
<reference evidence="9" key="1">
    <citation type="submission" date="2016-10" db="EMBL/GenBank/DDBJ databases">
        <authorList>
            <person name="Varghese N."/>
            <person name="Submissions S."/>
        </authorList>
    </citation>
    <scope>NUCLEOTIDE SEQUENCE [LARGE SCALE GENOMIC DNA]</scope>
    <source>
        <strain evidence="9">DSM 24499</strain>
    </source>
</reference>
<keyword evidence="5" id="KW-0998">Cell outer membrane</keyword>
<dbReference type="OrthoDB" id="5694214at2"/>
<evidence type="ECO:0000313" key="8">
    <source>
        <dbReference type="EMBL" id="SFC70555.1"/>
    </source>
</evidence>
<evidence type="ECO:0000313" key="9">
    <source>
        <dbReference type="Proteomes" id="UP000199438"/>
    </source>
</evidence>
<dbReference type="STRING" id="1334022.SAMN04487907_107147"/>
<keyword evidence="4" id="KW-0472">Membrane</keyword>
<accession>A0A1I1LC69</accession>